<evidence type="ECO:0000313" key="2">
    <source>
        <dbReference type="EMBL" id="MBM7280571.1"/>
    </source>
</evidence>
<reference evidence="2" key="1">
    <citation type="submission" date="2021-02" db="EMBL/GenBank/DDBJ databases">
        <title>Taxonomy, biology and ecology of Rhodococcus bacteria occurring in California pistachio and other woody hosts as revealed by genome sequence analyses.</title>
        <authorList>
            <person name="Riely B."/>
            <person name="Gai Y."/>
        </authorList>
    </citation>
    <scope>NUCLEOTIDE SEQUENCE</scope>
    <source>
        <strain evidence="2">BP-295</strain>
    </source>
</reference>
<dbReference type="Proteomes" id="UP001195196">
    <property type="component" value="Unassembled WGS sequence"/>
</dbReference>
<dbReference type="RefSeq" id="WP_204719039.1">
    <property type="nucleotide sequence ID" value="NZ_JAFFGU010000026.1"/>
</dbReference>
<name>A0AAW4GCB3_GORRU</name>
<feature type="region of interest" description="Disordered" evidence="1">
    <location>
        <begin position="25"/>
        <end position="51"/>
    </location>
</feature>
<feature type="compositionally biased region" description="Basic and acidic residues" evidence="1">
    <location>
        <begin position="36"/>
        <end position="51"/>
    </location>
</feature>
<organism evidence="2 3">
    <name type="scientific">Gordonia rubripertincta</name>
    <name type="common">Rhodococcus corallinus</name>
    <dbReference type="NCBI Taxonomy" id="36822"/>
    <lineage>
        <taxon>Bacteria</taxon>
        <taxon>Bacillati</taxon>
        <taxon>Actinomycetota</taxon>
        <taxon>Actinomycetes</taxon>
        <taxon>Mycobacteriales</taxon>
        <taxon>Gordoniaceae</taxon>
        <taxon>Gordonia</taxon>
    </lineage>
</organism>
<accession>A0AAW4GCB3</accession>
<gene>
    <name evidence="2" type="ORF">JTZ10_22775</name>
</gene>
<dbReference type="AlphaFoldDB" id="A0AAW4GCB3"/>
<evidence type="ECO:0000256" key="1">
    <source>
        <dbReference type="SAM" id="MobiDB-lite"/>
    </source>
</evidence>
<protein>
    <submittedName>
        <fullName evidence="2">Uncharacterized protein</fullName>
    </submittedName>
</protein>
<comment type="caution">
    <text evidence="2">The sequence shown here is derived from an EMBL/GenBank/DDBJ whole genome shotgun (WGS) entry which is preliminary data.</text>
</comment>
<proteinExistence type="predicted"/>
<dbReference type="EMBL" id="JAFFGU010000026">
    <property type="protein sequence ID" value="MBM7280571.1"/>
    <property type="molecule type" value="Genomic_DNA"/>
</dbReference>
<evidence type="ECO:0000313" key="3">
    <source>
        <dbReference type="Proteomes" id="UP001195196"/>
    </source>
</evidence>
<sequence length="51" mass="5606">MVRSLVEVRFAVVIRWSWSAALAEDCSGDDDGAGDGQDHQQHDAADERPVH</sequence>